<reference evidence="4 5" key="1">
    <citation type="journal article" date="2017" name="Nat. Commun.">
        <title>Genome assembly with in vitro proximity ligation data and whole-genome triplication in lettuce.</title>
        <authorList>
            <person name="Reyes-Chin-Wo S."/>
            <person name="Wang Z."/>
            <person name="Yang X."/>
            <person name="Kozik A."/>
            <person name="Arikit S."/>
            <person name="Song C."/>
            <person name="Xia L."/>
            <person name="Froenicke L."/>
            <person name="Lavelle D.O."/>
            <person name="Truco M.J."/>
            <person name="Xia R."/>
            <person name="Zhu S."/>
            <person name="Xu C."/>
            <person name="Xu H."/>
            <person name="Xu X."/>
            <person name="Cox K."/>
            <person name="Korf I."/>
            <person name="Meyers B.C."/>
            <person name="Michelmore R.W."/>
        </authorList>
    </citation>
    <scope>NUCLEOTIDE SEQUENCE [LARGE SCALE GENOMIC DNA]</scope>
    <source>
        <strain evidence="5">cv. Salinas</strain>
        <tissue evidence="4">Seedlings</tissue>
    </source>
</reference>
<feature type="region of interest" description="Disordered" evidence="3">
    <location>
        <begin position="187"/>
        <end position="225"/>
    </location>
</feature>
<dbReference type="Pfam" id="PF01214">
    <property type="entry name" value="CK_II_beta"/>
    <property type="match status" value="1"/>
</dbReference>
<dbReference type="GO" id="GO:0005956">
    <property type="term" value="C:protein kinase CK2 complex"/>
    <property type="evidence" value="ECO:0000318"/>
    <property type="project" value="GO_Central"/>
</dbReference>
<evidence type="ECO:0000313" key="5">
    <source>
        <dbReference type="Proteomes" id="UP000235145"/>
    </source>
</evidence>
<evidence type="ECO:0000313" key="4">
    <source>
        <dbReference type="EMBL" id="KAJ0211374.1"/>
    </source>
</evidence>
<dbReference type="FunFam" id="2.20.25.20:FF:000001">
    <property type="entry name" value="Casein kinase II subunit beta"/>
    <property type="match status" value="1"/>
</dbReference>
<dbReference type="InterPro" id="IPR035991">
    <property type="entry name" value="Casein_kinase_II_beta-like"/>
</dbReference>
<dbReference type="SMART" id="SM01085">
    <property type="entry name" value="CK_II_beta"/>
    <property type="match status" value="1"/>
</dbReference>
<comment type="function">
    <text evidence="2">Plays a complex role in regulating the basal catalytic activity of the alpha subunit.</text>
</comment>
<evidence type="ECO:0000256" key="2">
    <source>
        <dbReference type="RuleBase" id="RU361268"/>
    </source>
</evidence>
<dbReference type="Gene3D" id="2.20.25.20">
    <property type="match status" value="1"/>
</dbReference>
<comment type="subunit">
    <text evidence="2">Tetramer of two alpha and two beta subunits.</text>
</comment>
<feature type="compositionally biased region" description="Basic and acidic residues" evidence="3">
    <location>
        <begin position="320"/>
        <end position="354"/>
    </location>
</feature>
<dbReference type="SUPFAM" id="SSF57798">
    <property type="entry name" value="Casein kinase II beta subunit"/>
    <property type="match status" value="1"/>
</dbReference>
<protein>
    <recommendedName>
        <fullName evidence="2">Casein kinase II subunit beta</fullName>
        <shortName evidence="2">CK II beta</shortName>
    </recommendedName>
</protein>
<proteinExistence type="inferred from homology"/>
<dbReference type="Gene3D" id="1.10.1820.10">
    <property type="entry name" value="protein kinase ck2 holoenzyme, chain C, domain 1"/>
    <property type="match status" value="1"/>
</dbReference>
<accession>A0A9R1XG61</accession>
<comment type="caution">
    <text evidence="4">The sequence shown here is derived from an EMBL/GenBank/DDBJ whole genome shotgun (WGS) entry which is preliminary data.</text>
</comment>
<feature type="region of interest" description="Disordered" evidence="3">
    <location>
        <begin position="290"/>
        <end position="363"/>
    </location>
</feature>
<gene>
    <name evidence="4" type="ORF">LSAT_V11C400188970</name>
</gene>
<comment type="similarity">
    <text evidence="1 2">Belongs to the casein kinase 2 subunit beta family.</text>
</comment>
<name>A0A9R1XG61_LACSA</name>
<dbReference type="GO" id="GO:0019887">
    <property type="term" value="F:protein kinase regulator activity"/>
    <property type="evidence" value="ECO:0000318"/>
    <property type="project" value="GO_Central"/>
</dbReference>
<dbReference type="EMBL" id="NBSK02000004">
    <property type="protein sequence ID" value="KAJ0211374.1"/>
    <property type="molecule type" value="Genomic_DNA"/>
</dbReference>
<organism evidence="4 5">
    <name type="scientific">Lactuca sativa</name>
    <name type="common">Garden lettuce</name>
    <dbReference type="NCBI Taxonomy" id="4236"/>
    <lineage>
        <taxon>Eukaryota</taxon>
        <taxon>Viridiplantae</taxon>
        <taxon>Streptophyta</taxon>
        <taxon>Embryophyta</taxon>
        <taxon>Tracheophyta</taxon>
        <taxon>Spermatophyta</taxon>
        <taxon>Magnoliopsida</taxon>
        <taxon>eudicotyledons</taxon>
        <taxon>Gunneridae</taxon>
        <taxon>Pentapetalae</taxon>
        <taxon>asterids</taxon>
        <taxon>campanulids</taxon>
        <taxon>Asterales</taxon>
        <taxon>Asteraceae</taxon>
        <taxon>Cichorioideae</taxon>
        <taxon>Cichorieae</taxon>
        <taxon>Lactucinae</taxon>
        <taxon>Lactuca</taxon>
    </lineage>
</organism>
<dbReference type="InterPro" id="IPR000704">
    <property type="entry name" value="Casein_kinase_II_reg-sub"/>
</dbReference>
<evidence type="ECO:0000256" key="3">
    <source>
        <dbReference type="SAM" id="MobiDB-lite"/>
    </source>
</evidence>
<evidence type="ECO:0000256" key="1">
    <source>
        <dbReference type="ARBA" id="ARBA00006941"/>
    </source>
</evidence>
<dbReference type="GO" id="GO:0005737">
    <property type="term" value="C:cytoplasm"/>
    <property type="evidence" value="ECO:0000318"/>
    <property type="project" value="GO_Central"/>
</dbReference>
<dbReference type="PANTHER" id="PTHR11740:SF21">
    <property type="entry name" value="CASEIN KINASE II SUBUNIT BETA"/>
    <property type="match status" value="1"/>
</dbReference>
<dbReference type="Proteomes" id="UP000235145">
    <property type="component" value="Unassembled WGS sequence"/>
</dbReference>
<sequence length="385" mass="43315">MLEIGKYGNMFTEEQNELVVSAAEMLYGLIHVRYILTTRGMSAMYKNYDFGRCPRVYYFGQPCLPVGQSNIPRSSSVKIYCPKCEDIYYPRSKYQGIWLHNRYGWCLFWNDFPSLVPDDLWSPEATKGHTMLHPIGNYPSPYKGSQRREVDDMAHGAALALTKASQRGGSPHLDTVRTKRHGNLIDEEIFEGSSRSGGAKNEGYQKGRKFYGQKDDNDLDDGGEACSGTGEGLAVGVGGKFDENIEYYSQGKRKKNKKLLFRDETSALDALQTLADLSLMIQSSKDSPVLKDDKLATGTNDNNAPGRPGSTSNRRHKTKVSVEKEKVGNEFPRGESSKSRREVKVDYKALSEGKQKRKNKSTSFEVFIEEEKPTDKLLHSTQCYT</sequence>
<dbReference type="InterPro" id="IPR016149">
    <property type="entry name" value="Casein_kin_II_reg-sub_N"/>
</dbReference>
<dbReference type="AlphaFoldDB" id="A0A9R1XG61"/>
<dbReference type="PANTHER" id="PTHR11740">
    <property type="entry name" value="CASEIN KINASE II SUBUNIT BETA"/>
    <property type="match status" value="1"/>
</dbReference>
<keyword evidence="5" id="KW-1185">Reference proteome</keyword>